<evidence type="ECO:0000313" key="5">
    <source>
        <dbReference type="Proteomes" id="UP001215151"/>
    </source>
</evidence>
<proteinExistence type="predicted"/>
<accession>A0AAD7XDF5</accession>
<name>A0AAD7XDF5_9APHY</name>
<evidence type="ECO:0000259" key="2">
    <source>
        <dbReference type="Pfam" id="PF06985"/>
    </source>
</evidence>
<comment type="caution">
    <text evidence="4">The sequence shown here is derived from an EMBL/GenBank/DDBJ whole genome shotgun (WGS) entry which is preliminary data.</text>
</comment>
<dbReference type="Proteomes" id="UP001215151">
    <property type="component" value="Unassembled WGS sequence"/>
</dbReference>
<organism evidence="4 5">
    <name type="scientific">Trametes cubensis</name>
    <dbReference type="NCBI Taxonomy" id="1111947"/>
    <lineage>
        <taxon>Eukaryota</taxon>
        <taxon>Fungi</taxon>
        <taxon>Dikarya</taxon>
        <taxon>Basidiomycota</taxon>
        <taxon>Agaricomycotina</taxon>
        <taxon>Agaricomycetes</taxon>
        <taxon>Polyporales</taxon>
        <taxon>Polyporaceae</taxon>
        <taxon>Trametes</taxon>
    </lineage>
</organism>
<dbReference type="PANTHER" id="PTHR10622:SF10">
    <property type="entry name" value="HET DOMAIN-CONTAINING PROTEIN"/>
    <property type="match status" value="1"/>
</dbReference>
<protein>
    <recommendedName>
        <fullName evidence="6">Vegetative incompatibility protein HET-E-1</fullName>
    </recommendedName>
</protein>
<evidence type="ECO:0000259" key="3">
    <source>
        <dbReference type="Pfam" id="PF26640"/>
    </source>
</evidence>
<dbReference type="InterPro" id="IPR058525">
    <property type="entry name" value="DUF8212"/>
</dbReference>
<gene>
    <name evidence="4" type="ORF">ONZ51_g999</name>
</gene>
<dbReference type="Pfam" id="PF06985">
    <property type="entry name" value="HET"/>
    <property type="match status" value="1"/>
</dbReference>
<dbReference type="EMBL" id="JAPEVG010000013">
    <property type="protein sequence ID" value="KAJ8496610.1"/>
    <property type="molecule type" value="Genomic_DNA"/>
</dbReference>
<feature type="domain" description="DUF8212" evidence="3">
    <location>
        <begin position="234"/>
        <end position="337"/>
    </location>
</feature>
<keyword evidence="5" id="KW-1185">Reference proteome</keyword>
<dbReference type="AlphaFoldDB" id="A0AAD7XDF5"/>
<evidence type="ECO:0000313" key="4">
    <source>
        <dbReference type="EMBL" id="KAJ8496610.1"/>
    </source>
</evidence>
<evidence type="ECO:0000256" key="1">
    <source>
        <dbReference type="SAM" id="MobiDB-lite"/>
    </source>
</evidence>
<evidence type="ECO:0008006" key="6">
    <source>
        <dbReference type="Google" id="ProtNLM"/>
    </source>
</evidence>
<reference evidence="4" key="1">
    <citation type="submission" date="2022-11" db="EMBL/GenBank/DDBJ databases">
        <title>Genome Sequence of Cubamyces cubensis.</title>
        <authorList>
            <person name="Buettner E."/>
        </authorList>
    </citation>
    <scope>NUCLEOTIDE SEQUENCE</scope>
    <source>
        <strain evidence="4">MPL-01</strain>
    </source>
</reference>
<dbReference type="InterPro" id="IPR010730">
    <property type="entry name" value="HET"/>
</dbReference>
<feature type="compositionally biased region" description="Basic residues" evidence="1">
    <location>
        <begin position="737"/>
        <end position="746"/>
    </location>
</feature>
<feature type="compositionally biased region" description="Low complexity" evidence="1">
    <location>
        <begin position="710"/>
        <end position="725"/>
    </location>
</feature>
<feature type="region of interest" description="Disordered" evidence="1">
    <location>
        <begin position="684"/>
        <end position="746"/>
    </location>
</feature>
<dbReference type="PANTHER" id="PTHR10622">
    <property type="entry name" value="HET DOMAIN-CONTAINING PROTEIN"/>
    <property type="match status" value="1"/>
</dbReference>
<feature type="domain" description="Heterokaryon incompatibility" evidence="2">
    <location>
        <begin position="25"/>
        <end position="121"/>
    </location>
</feature>
<dbReference type="Pfam" id="PF26640">
    <property type="entry name" value="DUF8212"/>
    <property type="match status" value="1"/>
</dbReference>
<sequence>MWLLSTDHLALRSFTNPAAELPEGYAILSHVWQEREQTFQDVQSLQSDGVAISYDDPRICPKLRECARIAKAHGFAWMWIDTCCIDKASSAELVEAINSMFRWYAEARTCFAYLYDVPDDQHELDAPRSAFCSSKWFTRGWTLQKLIAPHDLVFMSADWTYLGTKASLADLLEEITGIEAEVLTFSKALNEVSVSRRMSWAATRQTKRVEDEAYSLMGLFGITMPTIYGEGKDAFRRLQEEIMKRTPDLTLLAWGDVLPTHMLASPRPVRPNGDHQSLIFARSPAAFADAADFVPLSLAELESLVEDWVAVEGTSITKILREPVVTSHGIRCRFILIEGRPFSLALLPCKNDVDHCLALIVWRSPQSEPNLPQYLVGTSFSSGNQANPVRPVGPAFESSRVYRLVSICPSTINTLLDLGWVHGETPTPSTAPYTQSLTGLPEWRNATQPHDVEAEDGADTMWDWEVLTGKIKSVYIPHILRSSLSSHWTQHFWTKPQRFSFPVWFPSYLERYHFECTSPEECPGSRGQPTSLLQVGQVLHPYREYRFVHWPSGESFIIRVGWCRSHHSSQSSPLVATVEIIAPAANPDCSSVKYTSPHSCVCTKPRGRRLPPGNSRSSSRPHRDLDEPAEACLHNHVSRWKNGTTTIGDAKRAVQLTATRWPTADSDCYCLEVRVKGTVYASFKEPRGGATTNERFATSAPMTPAPSPSPTRSSPTSASRSSPATCKPAQRVSSVKRTSHTRSRSL</sequence>
<feature type="region of interest" description="Disordered" evidence="1">
    <location>
        <begin position="605"/>
        <end position="625"/>
    </location>
</feature>